<reference evidence="2 3" key="2">
    <citation type="submission" date="2016-10" db="EMBL/GenBank/DDBJ databases">
        <authorList>
            <person name="de Groot N.N."/>
        </authorList>
    </citation>
    <scope>NUCLEOTIDE SEQUENCE [LARGE SCALE GENOMIC DNA]</scope>
    <source>
        <strain evidence="2 3">BS2772</strain>
    </source>
</reference>
<dbReference type="AlphaFoldDB" id="A0A1H0AH95"/>
<dbReference type="EMBL" id="JXDI01000002">
    <property type="protein sequence ID" value="KAF2407303.1"/>
    <property type="molecule type" value="Genomic_DNA"/>
</dbReference>
<dbReference type="OrthoDB" id="7018884at2"/>
<gene>
    <name evidence="1" type="ORF">PSAN_42320</name>
    <name evidence="2" type="ORF">SAMN04490179_3682</name>
</gene>
<dbReference type="InterPro" id="IPR024291">
    <property type="entry name" value="DUF3829"/>
</dbReference>
<dbReference type="EMBL" id="LT629704">
    <property type="protein sequence ID" value="SDN32805.1"/>
    <property type="molecule type" value="Genomic_DNA"/>
</dbReference>
<organism evidence="2 3">
    <name type="scientific">Pseudomonas antarctica</name>
    <dbReference type="NCBI Taxonomy" id="219572"/>
    <lineage>
        <taxon>Bacteria</taxon>
        <taxon>Pseudomonadati</taxon>
        <taxon>Pseudomonadota</taxon>
        <taxon>Gammaproteobacteria</taxon>
        <taxon>Pseudomonadales</taxon>
        <taxon>Pseudomonadaceae</taxon>
        <taxon>Pseudomonas</taxon>
    </lineage>
</organism>
<reference evidence="1 4" key="1">
    <citation type="submission" date="2015-01" db="EMBL/GenBank/DDBJ databases">
        <title>Genome Sequence of Pseudomonas antarctica CMS 35.</title>
        <authorList>
            <person name="Voget S."/>
            <person name="Chow J."/>
            <person name="Daniel R."/>
            <person name="Streit W."/>
        </authorList>
    </citation>
    <scope>NUCLEOTIDE SEQUENCE [LARGE SCALE GENOMIC DNA]</scope>
    <source>
        <strain evidence="1 4">CMS 35</strain>
    </source>
</reference>
<dbReference type="Proteomes" id="UP000748067">
    <property type="component" value="Unassembled WGS sequence"/>
</dbReference>
<accession>A0A1H0AH95</accession>
<evidence type="ECO:0000313" key="3">
    <source>
        <dbReference type="Proteomes" id="UP000182470"/>
    </source>
</evidence>
<proteinExistence type="predicted"/>
<sequence length="334" mass="37247">MNPSLLLPIGIVFMLMLFGLAGAGKHTQVLGLWVDRLDGPQTATASALAPIIDCMNRVDRDTRLTYQRAAHPPPAQAGSEPEVQTSLPVGRYARAREEFGDNNEPQARLIQNDVCAPILTAKLEHQQPDSPLIGMTAEYLSSLQKITSTLSASSQVRVFGGAMQQRFEEDLSRNGHTYTALSSKLRNALTLEEQRLRPAQLALLEARLGRDLHWQLLDYMITARQAVNQIDSGVREASLTPKALAALTTAVQRANERSAAFVDNIADKNLNDEALHLWYTLRAPADDYLKALQNLLQDWLDHAPPQQLSDDYYLVTRRYDALLSYYNRPARNAF</sequence>
<evidence type="ECO:0000313" key="4">
    <source>
        <dbReference type="Proteomes" id="UP000748067"/>
    </source>
</evidence>
<evidence type="ECO:0000313" key="2">
    <source>
        <dbReference type="EMBL" id="SDN32805.1"/>
    </source>
</evidence>
<evidence type="ECO:0008006" key="5">
    <source>
        <dbReference type="Google" id="ProtNLM"/>
    </source>
</evidence>
<dbReference type="Proteomes" id="UP000182470">
    <property type="component" value="Chromosome I"/>
</dbReference>
<evidence type="ECO:0000313" key="1">
    <source>
        <dbReference type="EMBL" id="KAF2407303.1"/>
    </source>
</evidence>
<dbReference type="Pfam" id="PF12889">
    <property type="entry name" value="DUF3829"/>
    <property type="match status" value="1"/>
</dbReference>
<protein>
    <recommendedName>
        <fullName evidence="5">DUF3829 domain-containing protein</fullName>
    </recommendedName>
</protein>
<name>A0A1H0AH95_9PSED</name>
<dbReference type="RefSeq" id="WP_083358355.1">
    <property type="nucleotide sequence ID" value="NZ_JXDI01000002.1"/>
</dbReference>
<keyword evidence="4" id="KW-1185">Reference proteome</keyword>